<name>A0ABX0XAD5_9BACT</name>
<sequence length="74" mass="8212">MQTPDPGKPNRKLDQNRDWVKYSAIGFQMVAVICAFVFAGTWLDERFATGSTWTLVLSLTGVGAGLYVALRDFI</sequence>
<evidence type="ECO:0000313" key="2">
    <source>
        <dbReference type="EMBL" id="NJC25918.1"/>
    </source>
</evidence>
<dbReference type="Proteomes" id="UP000770785">
    <property type="component" value="Unassembled WGS sequence"/>
</dbReference>
<protein>
    <submittedName>
        <fullName evidence="2">F0F1-type ATP synthase assembly protein I</fullName>
    </submittedName>
</protein>
<dbReference type="RefSeq" id="WP_168036687.1">
    <property type="nucleotide sequence ID" value="NZ_JAATJH010000002.1"/>
</dbReference>
<feature type="transmembrane region" description="Helical" evidence="1">
    <location>
        <begin position="20"/>
        <end position="39"/>
    </location>
</feature>
<accession>A0ABX0XAD5</accession>
<dbReference type="InterPro" id="IPR032820">
    <property type="entry name" value="ATPase_put"/>
</dbReference>
<comment type="caution">
    <text evidence="2">The sequence shown here is derived from an EMBL/GenBank/DDBJ whole genome shotgun (WGS) entry which is preliminary data.</text>
</comment>
<evidence type="ECO:0000313" key="3">
    <source>
        <dbReference type="Proteomes" id="UP000770785"/>
    </source>
</evidence>
<keyword evidence="1" id="KW-0472">Membrane</keyword>
<keyword evidence="3" id="KW-1185">Reference proteome</keyword>
<feature type="transmembrane region" description="Helical" evidence="1">
    <location>
        <begin position="51"/>
        <end position="70"/>
    </location>
</feature>
<proteinExistence type="predicted"/>
<gene>
    <name evidence="2" type="ORF">GGR27_001417</name>
</gene>
<reference evidence="2 3" key="1">
    <citation type="submission" date="2020-03" db="EMBL/GenBank/DDBJ databases">
        <title>Genomic Encyclopedia of Type Strains, Phase IV (KMG-IV): sequencing the most valuable type-strain genomes for metagenomic binning, comparative biology and taxonomic classification.</title>
        <authorList>
            <person name="Goeker M."/>
        </authorList>
    </citation>
    <scope>NUCLEOTIDE SEQUENCE [LARGE SCALE GENOMIC DNA]</scope>
    <source>
        <strain evidence="2 3">DSM 105096</strain>
    </source>
</reference>
<dbReference type="EMBL" id="JAATJH010000002">
    <property type="protein sequence ID" value="NJC25918.1"/>
    <property type="molecule type" value="Genomic_DNA"/>
</dbReference>
<keyword evidence="1" id="KW-1133">Transmembrane helix</keyword>
<dbReference type="Pfam" id="PF09527">
    <property type="entry name" value="ATPase_gene1"/>
    <property type="match status" value="1"/>
</dbReference>
<organism evidence="2 3">
    <name type="scientific">Neolewinella antarctica</name>
    <dbReference type="NCBI Taxonomy" id="442734"/>
    <lineage>
        <taxon>Bacteria</taxon>
        <taxon>Pseudomonadati</taxon>
        <taxon>Bacteroidota</taxon>
        <taxon>Saprospiria</taxon>
        <taxon>Saprospirales</taxon>
        <taxon>Lewinellaceae</taxon>
        <taxon>Neolewinella</taxon>
    </lineage>
</organism>
<keyword evidence="1" id="KW-0812">Transmembrane</keyword>
<evidence type="ECO:0000256" key="1">
    <source>
        <dbReference type="SAM" id="Phobius"/>
    </source>
</evidence>